<evidence type="ECO:0000256" key="1">
    <source>
        <dbReference type="ARBA" id="ARBA00001326"/>
    </source>
</evidence>
<feature type="domain" description="Damage-control phosphatase ARMT1-like metal-binding" evidence="8">
    <location>
        <begin position="33"/>
        <end position="373"/>
    </location>
</feature>
<dbReference type="Gene3D" id="3.40.50.10880">
    <property type="entry name" value="Uncharacterised protein PF01937, DUF89, domain 3"/>
    <property type="match status" value="1"/>
</dbReference>
<gene>
    <name evidence="9" type="ORF">AB1Y20_018980</name>
</gene>
<keyword evidence="10" id="KW-1185">Reference proteome</keyword>
<organism evidence="9 10">
    <name type="scientific">Prymnesium parvum</name>
    <name type="common">Toxic golden alga</name>
    <dbReference type="NCBI Taxonomy" id="97485"/>
    <lineage>
        <taxon>Eukaryota</taxon>
        <taxon>Haptista</taxon>
        <taxon>Haptophyta</taxon>
        <taxon>Prymnesiophyceae</taxon>
        <taxon>Prymnesiales</taxon>
        <taxon>Prymnesiaceae</taxon>
        <taxon>Prymnesium</taxon>
    </lineage>
</organism>
<dbReference type="PANTHER" id="PTHR12260">
    <property type="entry name" value="DAMAGE-CONTROL PHOSPHATASE ARMT1"/>
    <property type="match status" value="1"/>
</dbReference>
<evidence type="ECO:0000259" key="8">
    <source>
        <dbReference type="Pfam" id="PF01937"/>
    </source>
</evidence>
<dbReference type="PANTHER" id="PTHR12260:SF6">
    <property type="entry name" value="DAMAGE-CONTROL PHOSPHATASE ARMT1"/>
    <property type="match status" value="1"/>
</dbReference>
<sequence>MISMSLLSTLLEAKPPPLAASDGVHTFTYDSVQRRLPLIVEAVLKNNPSYPVELEESLRNLAAEIECGKPLQALKAPPATWAAEMAPLLAETNTWFTAPWFLVENYFYKRILELTDPVTGGSDPFAAQKLASLAAAEGAFQRMLAAKLDTTEDLERLVMTSLWGNVADLSVSAGDVLVTPEKASEGVDGEEVDDMLLADDTKALCSALIAARSGEVIIVLDNCGLEFVADLLLIDGLLRCGQNKITLHVKDTPVFVSDVTVPDIEPHLSWLESNHGQEMAARLRQAFTDGRVEVEAPTFYTSSIPFYEMPDSLRTRFGAAELVITKGDANYRRMLGDLHWPFDTPFSELMSYWPSSVAALRTCKSGVLVGVSEKVTKVAAGKHPDKWLTGGLYGVVQYHK</sequence>
<dbReference type="GO" id="GO:0005634">
    <property type="term" value="C:nucleus"/>
    <property type="evidence" value="ECO:0007669"/>
    <property type="project" value="TreeGrafter"/>
</dbReference>
<comment type="function">
    <text evidence="7">Metal-dependent phosphatase that shows phosphatase activity against several substrates, including fructose-1-phosphate and fructose-6-phosphate. Its preference for fructose-1-phosphate, a strong glycating agent that causes DNA damage rather than a canonical yeast metabolite, suggests a damage-control function in hexose phosphate metabolism.</text>
</comment>
<comment type="caution">
    <text evidence="9">The sequence shown here is derived from an EMBL/GenBank/DDBJ whole genome shotgun (WGS) entry which is preliminary data.</text>
</comment>
<name>A0AB34JPQ9_PRYPA</name>
<reference evidence="9 10" key="1">
    <citation type="journal article" date="2024" name="Science">
        <title>Giant polyketide synthase enzymes in the biosynthesis of giant marine polyether toxins.</title>
        <authorList>
            <person name="Fallon T.R."/>
            <person name="Shende V.V."/>
            <person name="Wierzbicki I.H."/>
            <person name="Pendleton A.L."/>
            <person name="Watervoot N.F."/>
            <person name="Auber R.P."/>
            <person name="Gonzalez D.J."/>
            <person name="Wisecaver J.H."/>
            <person name="Moore B.S."/>
        </authorList>
    </citation>
    <scope>NUCLEOTIDE SEQUENCE [LARGE SCALE GENOMIC DNA]</scope>
    <source>
        <strain evidence="9 10">12B1</strain>
    </source>
</reference>
<comment type="catalytic activity">
    <reaction evidence="1 7">
        <text>beta-D-fructose 1-phosphate + H2O = D-fructose + phosphate</text>
        <dbReference type="Rhea" id="RHEA:35603"/>
        <dbReference type="ChEBI" id="CHEBI:15377"/>
        <dbReference type="ChEBI" id="CHEBI:37721"/>
        <dbReference type="ChEBI" id="CHEBI:43474"/>
        <dbReference type="ChEBI" id="CHEBI:138881"/>
    </reaction>
</comment>
<proteinExistence type="inferred from homology"/>
<dbReference type="Pfam" id="PF01937">
    <property type="entry name" value="ARMT1-like_dom"/>
    <property type="match status" value="1"/>
</dbReference>
<keyword evidence="3 7" id="KW-0479">Metal-binding</keyword>
<dbReference type="GO" id="GO:0016791">
    <property type="term" value="F:phosphatase activity"/>
    <property type="evidence" value="ECO:0007669"/>
    <property type="project" value="TreeGrafter"/>
</dbReference>
<keyword evidence="5 7" id="KW-0464">Manganese</keyword>
<dbReference type="EMBL" id="JBGBPQ010000005">
    <property type="protein sequence ID" value="KAL1524069.1"/>
    <property type="molecule type" value="Genomic_DNA"/>
</dbReference>
<evidence type="ECO:0000256" key="3">
    <source>
        <dbReference type="ARBA" id="ARBA00022723"/>
    </source>
</evidence>
<evidence type="ECO:0000256" key="5">
    <source>
        <dbReference type="ARBA" id="ARBA00023211"/>
    </source>
</evidence>
<dbReference type="EC" id="3.1.3.-" evidence="7"/>
<evidence type="ECO:0000256" key="7">
    <source>
        <dbReference type="RuleBase" id="RU367030"/>
    </source>
</evidence>
<comment type="catalytic activity">
    <reaction evidence="6 7">
        <text>beta-D-fructose 6-phosphate = dihydroxyacetone + D-glyceraldehyde 3-phosphate</text>
        <dbReference type="Rhea" id="RHEA:28002"/>
        <dbReference type="ChEBI" id="CHEBI:16016"/>
        <dbReference type="ChEBI" id="CHEBI:57634"/>
        <dbReference type="ChEBI" id="CHEBI:59776"/>
    </reaction>
</comment>
<dbReference type="Gene3D" id="1.20.930.60">
    <property type="match status" value="1"/>
</dbReference>
<dbReference type="GO" id="GO:0046872">
    <property type="term" value="F:metal ion binding"/>
    <property type="evidence" value="ECO:0007669"/>
    <property type="project" value="UniProtKB-UniRule"/>
</dbReference>
<comment type="similarity">
    <text evidence="2 7">Belongs to the damage-control phosphatase family. Sugar phosphate phosphatase III subfamily.</text>
</comment>
<dbReference type="InterPro" id="IPR036075">
    <property type="entry name" value="ARMT-1-like_metal-bd_sf"/>
</dbReference>
<keyword evidence="4 7" id="KW-0378">Hydrolase</keyword>
<comment type="domain">
    <text evidence="7">Subfamily III proteins have a conserved RTxK motif about 40-50 residues from the C-terminus; the threonine may be replaced by serine or cysteine.</text>
</comment>
<dbReference type="InterPro" id="IPR039763">
    <property type="entry name" value="ARMT1"/>
</dbReference>
<comment type="cofactor">
    <cofactor evidence="7">
        <name>Mn(2+)</name>
        <dbReference type="ChEBI" id="CHEBI:29035"/>
    </cofactor>
    <cofactor evidence="7">
        <name>Ni(2+)</name>
        <dbReference type="ChEBI" id="CHEBI:49786"/>
    </cofactor>
</comment>
<dbReference type="AlphaFoldDB" id="A0AB34JPQ9"/>
<evidence type="ECO:0000313" key="10">
    <source>
        <dbReference type="Proteomes" id="UP001515480"/>
    </source>
</evidence>
<protein>
    <recommendedName>
        <fullName evidence="7">Sugar phosphate phosphatase</fullName>
        <ecNumber evidence="7">3.1.3.-</ecNumber>
    </recommendedName>
</protein>
<evidence type="ECO:0000256" key="4">
    <source>
        <dbReference type="ARBA" id="ARBA00022801"/>
    </source>
</evidence>
<evidence type="ECO:0000313" key="9">
    <source>
        <dbReference type="EMBL" id="KAL1524069.1"/>
    </source>
</evidence>
<evidence type="ECO:0000256" key="2">
    <source>
        <dbReference type="ARBA" id="ARBA00009519"/>
    </source>
</evidence>
<evidence type="ECO:0000256" key="6">
    <source>
        <dbReference type="ARBA" id="ARBA00048809"/>
    </source>
</evidence>
<dbReference type="GO" id="GO:0006974">
    <property type="term" value="P:DNA damage response"/>
    <property type="evidence" value="ECO:0007669"/>
    <property type="project" value="TreeGrafter"/>
</dbReference>
<dbReference type="SUPFAM" id="SSF111321">
    <property type="entry name" value="AF1104-like"/>
    <property type="match status" value="1"/>
</dbReference>
<dbReference type="Proteomes" id="UP001515480">
    <property type="component" value="Unassembled WGS sequence"/>
</dbReference>
<accession>A0AB34JPQ9</accession>
<dbReference type="InterPro" id="IPR002791">
    <property type="entry name" value="ARMT1-like_metal-bd"/>
</dbReference>